<evidence type="ECO:0000313" key="3">
    <source>
        <dbReference type="Proteomes" id="UP000887159"/>
    </source>
</evidence>
<comment type="caution">
    <text evidence="2">The sequence shown here is derived from an EMBL/GenBank/DDBJ whole genome shotgun (WGS) entry which is preliminary data.</text>
</comment>
<evidence type="ECO:0000256" key="1">
    <source>
        <dbReference type="SAM" id="MobiDB-lite"/>
    </source>
</evidence>
<protein>
    <submittedName>
        <fullName evidence="2">Uncharacterized protein</fullName>
    </submittedName>
</protein>
<reference evidence="2" key="1">
    <citation type="submission" date="2020-08" db="EMBL/GenBank/DDBJ databases">
        <title>Multicomponent nature underlies the extraordinary mechanical properties of spider dragline silk.</title>
        <authorList>
            <person name="Kono N."/>
            <person name="Nakamura H."/>
            <person name="Mori M."/>
            <person name="Yoshida Y."/>
            <person name="Ohtoshi R."/>
            <person name="Malay A.D."/>
            <person name="Moran D.A.P."/>
            <person name="Tomita M."/>
            <person name="Numata K."/>
            <person name="Arakawa K."/>
        </authorList>
    </citation>
    <scope>NUCLEOTIDE SEQUENCE</scope>
</reference>
<gene>
    <name evidence="2" type="ORF">TNCV_3940861</name>
</gene>
<evidence type="ECO:0000313" key="2">
    <source>
        <dbReference type="EMBL" id="GFY23390.1"/>
    </source>
</evidence>
<sequence length="126" mass="14272">MDPIKEARRNTRGAMGSTVYRRRRSLRRRSGANRGKKSGLRRTQFEDLSRGRIGVLRKSTGGKNERIGLPTDGIVVHTREDRKLRSGHLLCEAILCVGEIVCAHPMDVLRHRPGSRPQWGPRLVQP</sequence>
<dbReference type="EMBL" id="BMAU01021363">
    <property type="protein sequence ID" value="GFY23390.1"/>
    <property type="molecule type" value="Genomic_DNA"/>
</dbReference>
<proteinExistence type="predicted"/>
<dbReference type="AlphaFoldDB" id="A0A8X6VVV6"/>
<feature type="region of interest" description="Disordered" evidence="1">
    <location>
        <begin position="1"/>
        <end position="44"/>
    </location>
</feature>
<accession>A0A8X6VVV6</accession>
<name>A0A8X6VVV6_TRICX</name>
<dbReference type="Proteomes" id="UP000887159">
    <property type="component" value="Unassembled WGS sequence"/>
</dbReference>
<keyword evidence="3" id="KW-1185">Reference proteome</keyword>
<feature type="compositionally biased region" description="Basic residues" evidence="1">
    <location>
        <begin position="20"/>
        <end position="40"/>
    </location>
</feature>
<organism evidence="2 3">
    <name type="scientific">Trichonephila clavipes</name>
    <name type="common">Golden silk orbweaver</name>
    <name type="synonym">Nephila clavipes</name>
    <dbReference type="NCBI Taxonomy" id="2585209"/>
    <lineage>
        <taxon>Eukaryota</taxon>
        <taxon>Metazoa</taxon>
        <taxon>Ecdysozoa</taxon>
        <taxon>Arthropoda</taxon>
        <taxon>Chelicerata</taxon>
        <taxon>Arachnida</taxon>
        <taxon>Araneae</taxon>
        <taxon>Araneomorphae</taxon>
        <taxon>Entelegynae</taxon>
        <taxon>Araneoidea</taxon>
        <taxon>Nephilidae</taxon>
        <taxon>Trichonephila</taxon>
    </lineage>
</organism>